<name>A0A8S5UX22_9CAUD</name>
<dbReference type="EMBL" id="BK016159">
    <property type="protein sequence ID" value="DAF99031.1"/>
    <property type="molecule type" value="Genomic_DNA"/>
</dbReference>
<protein>
    <submittedName>
        <fullName evidence="1">DNA-directed RNA polymerase II subunit</fullName>
    </submittedName>
</protein>
<organism evidence="1">
    <name type="scientific">Siphoviridae sp. ctDmR33</name>
    <dbReference type="NCBI Taxonomy" id="2825389"/>
    <lineage>
        <taxon>Viruses</taxon>
        <taxon>Duplodnaviria</taxon>
        <taxon>Heunggongvirae</taxon>
        <taxon>Uroviricota</taxon>
        <taxon>Caudoviricetes</taxon>
    </lineage>
</organism>
<proteinExistence type="predicted"/>
<keyword evidence="1" id="KW-0804">Transcription</keyword>
<reference evidence="1" key="1">
    <citation type="journal article" date="2021" name="Proc. Natl. Acad. Sci. U.S.A.">
        <title>A Catalog of Tens of Thousands of Viruses from Human Metagenomes Reveals Hidden Associations with Chronic Diseases.</title>
        <authorList>
            <person name="Tisza M.J."/>
            <person name="Buck C.B."/>
        </authorList>
    </citation>
    <scope>NUCLEOTIDE SEQUENCE</scope>
    <source>
        <strain evidence="1">CtDmR33</strain>
    </source>
</reference>
<accession>A0A8S5UX22</accession>
<dbReference type="GO" id="GO:0000428">
    <property type="term" value="C:DNA-directed RNA polymerase complex"/>
    <property type="evidence" value="ECO:0007669"/>
    <property type="project" value="UniProtKB-KW"/>
</dbReference>
<keyword evidence="1" id="KW-0240">DNA-directed RNA polymerase</keyword>
<sequence>MIYRIPIDPREVPPEPPTIYCPYCDAEDPSMIYKCEGDEIGCEECVKIVSPEQYDAGKEYEAFICPFCFQEADYLYEQDGQIIGCPECVDYDET</sequence>
<evidence type="ECO:0000313" key="1">
    <source>
        <dbReference type="EMBL" id="DAF99031.1"/>
    </source>
</evidence>